<proteinExistence type="predicted"/>
<dbReference type="Proteomes" id="UP000887013">
    <property type="component" value="Unassembled WGS sequence"/>
</dbReference>
<evidence type="ECO:0000313" key="2">
    <source>
        <dbReference type="Proteomes" id="UP000887013"/>
    </source>
</evidence>
<sequence length="108" mass="12024">MFLAVKSCKKEDLIFVAKEIGETVLTTDKICDVKEDELKQSFYVDNVVVTYDYLSTVISDSTELMLQGGFELRVYALGGINGRHGAVSTHQLKFNPQTAAWVGMVLED</sequence>
<accession>A0A8X6QX69</accession>
<evidence type="ECO:0000313" key="1">
    <source>
        <dbReference type="EMBL" id="GFU35144.1"/>
    </source>
</evidence>
<name>A0A8X6QX69_NEPPI</name>
<reference evidence="1" key="1">
    <citation type="submission" date="2020-08" db="EMBL/GenBank/DDBJ databases">
        <title>Multicomponent nature underlies the extraordinary mechanical properties of spider dragline silk.</title>
        <authorList>
            <person name="Kono N."/>
            <person name="Nakamura H."/>
            <person name="Mori M."/>
            <person name="Yoshida Y."/>
            <person name="Ohtoshi R."/>
            <person name="Malay A.D."/>
            <person name="Moran D.A.P."/>
            <person name="Tomita M."/>
            <person name="Numata K."/>
            <person name="Arakawa K."/>
        </authorList>
    </citation>
    <scope>NUCLEOTIDE SEQUENCE</scope>
</reference>
<organism evidence="1 2">
    <name type="scientific">Nephila pilipes</name>
    <name type="common">Giant wood spider</name>
    <name type="synonym">Nephila maculata</name>
    <dbReference type="NCBI Taxonomy" id="299642"/>
    <lineage>
        <taxon>Eukaryota</taxon>
        <taxon>Metazoa</taxon>
        <taxon>Ecdysozoa</taxon>
        <taxon>Arthropoda</taxon>
        <taxon>Chelicerata</taxon>
        <taxon>Arachnida</taxon>
        <taxon>Araneae</taxon>
        <taxon>Araneomorphae</taxon>
        <taxon>Entelegynae</taxon>
        <taxon>Araneoidea</taxon>
        <taxon>Nephilidae</taxon>
        <taxon>Nephila</taxon>
    </lineage>
</organism>
<comment type="caution">
    <text evidence="1">The sequence shown here is derived from an EMBL/GenBank/DDBJ whole genome shotgun (WGS) entry which is preliminary data.</text>
</comment>
<keyword evidence="2" id="KW-1185">Reference proteome</keyword>
<dbReference type="EMBL" id="BMAW01130448">
    <property type="protein sequence ID" value="GFU35144.1"/>
    <property type="molecule type" value="Genomic_DNA"/>
</dbReference>
<gene>
    <name evidence="1" type="ORF">NPIL_82001</name>
</gene>
<protein>
    <submittedName>
        <fullName evidence="1">Uncharacterized protein</fullName>
    </submittedName>
</protein>
<dbReference type="AlphaFoldDB" id="A0A8X6QX69"/>